<sequence length="568" mass="62919">MSIQFKKGVSQAIFTIIATLSLSAPVYASATHTVTGNKAVSHTAKVVIRAYRAKANKKRIYTLKSAGHNKYTLKAKYYVHSFSKFTLLRSAKVSGKLYYEVKSPSGYTGWIWSGYLGDPTTYYTKLSAKTFQVKSTATNNFYNHVPGGDYGKGKLTHYGKNYHGKVVTVTGEAKKVYKTHYFRVSYNGKNFGWVYGGALQKPVVTKKVVKKISTYTQPEVDLNAFDKAKYTYVKNVNYFVNAPSSYGIAPNYPHIVSTANTIKHESGEGQTNFTTDMYLTSTNKKSGNFGNAQSLVIDGNTGYVMNEVPGTTTNQGFVVKYNLTKLRQLVKNSKDYSVLRRAISNKLNKKKLTSFQKEALTCMTVGPTFTTGHGQAMALNPKTNKIWFIGKSGSSDETSNIQELNKSTLLPDKQINFKMGQYQNTPMNLTFDRNGNFYAYVKNAASWAPKNSLKLYQGQIASNNTVQMHLVMQGLQYAPGTHAQSIGYNAVNDRLYFVADGSISSVPASKLGKLSVGDVRSENFQSYDANNKKINTREFEGLTFDASGTGYLLSIRGVEIMKATSSNF</sequence>
<dbReference type="Proteomes" id="UP001275867">
    <property type="component" value="Unassembled WGS sequence"/>
</dbReference>
<protein>
    <recommendedName>
        <fullName evidence="3">GW domain-containing protein</fullName>
    </recommendedName>
</protein>
<feature type="domain" description="GW" evidence="3">
    <location>
        <begin position="55"/>
        <end position="111"/>
    </location>
</feature>
<accession>A0AAP5TBW6</accession>
<dbReference type="InterPro" id="IPR025987">
    <property type="entry name" value="GW_dom"/>
</dbReference>
<dbReference type="InterPro" id="IPR038200">
    <property type="entry name" value="GW_dom_sf"/>
</dbReference>
<keyword evidence="1 2" id="KW-0732">Signal</keyword>
<organism evidence="4 5">
    <name type="scientific">Pediococcus parvulus</name>
    <dbReference type="NCBI Taxonomy" id="54062"/>
    <lineage>
        <taxon>Bacteria</taxon>
        <taxon>Bacillati</taxon>
        <taxon>Bacillota</taxon>
        <taxon>Bacilli</taxon>
        <taxon>Lactobacillales</taxon>
        <taxon>Lactobacillaceae</taxon>
        <taxon>Pediococcus</taxon>
    </lineage>
</organism>
<gene>
    <name evidence="4" type="ORF">GA842_02775</name>
</gene>
<dbReference type="RefSeq" id="WP_317762740.1">
    <property type="nucleotide sequence ID" value="NZ_WERX01000006.1"/>
</dbReference>
<name>A0AAP5TBW6_9LACO</name>
<evidence type="ECO:0000313" key="5">
    <source>
        <dbReference type="Proteomes" id="UP001275867"/>
    </source>
</evidence>
<comment type="caution">
    <text evidence="4">The sequence shown here is derived from an EMBL/GenBank/DDBJ whole genome shotgun (WGS) entry which is preliminary data.</text>
</comment>
<dbReference type="Pfam" id="PF13457">
    <property type="entry name" value="GW"/>
    <property type="match status" value="2"/>
</dbReference>
<evidence type="ECO:0000256" key="2">
    <source>
        <dbReference type="SAM" id="SignalP"/>
    </source>
</evidence>
<dbReference type="AlphaFoldDB" id="A0AAP5TBW6"/>
<evidence type="ECO:0000256" key="1">
    <source>
        <dbReference type="ARBA" id="ARBA00022729"/>
    </source>
</evidence>
<dbReference type="Gene3D" id="2.30.30.170">
    <property type="match status" value="1"/>
</dbReference>
<evidence type="ECO:0000259" key="3">
    <source>
        <dbReference type="Pfam" id="PF13457"/>
    </source>
</evidence>
<proteinExistence type="predicted"/>
<dbReference type="SUPFAM" id="SSF82057">
    <property type="entry name" value="Prokaryotic SH3-related domain"/>
    <property type="match status" value="1"/>
</dbReference>
<evidence type="ECO:0000313" key="4">
    <source>
        <dbReference type="EMBL" id="MDV7693821.1"/>
    </source>
</evidence>
<dbReference type="EMBL" id="WERX01000006">
    <property type="protein sequence ID" value="MDV7693821.1"/>
    <property type="molecule type" value="Genomic_DNA"/>
</dbReference>
<feature type="domain" description="GW" evidence="3">
    <location>
        <begin position="131"/>
        <end position="195"/>
    </location>
</feature>
<reference evidence="4" key="1">
    <citation type="submission" date="2019-10" db="EMBL/GenBank/DDBJ databases">
        <title>Malate fermentation in French cider.</title>
        <authorList>
            <person name="Cousin F.J."/>
            <person name="Medina Fernandez S."/>
            <person name="Misery B."/>
            <person name="Laplace J.-M."/>
            <person name="Cretenet M."/>
        </authorList>
    </citation>
    <scope>NUCLEOTIDE SEQUENCE</scope>
    <source>
        <strain evidence="4">UCMA15901</strain>
    </source>
</reference>
<feature type="chain" id="PRO_5042978298" description="GW domain-containing protein" evidence="2">
    <location>
        <begin position="31"/>
        <end position="568"/>
    </location>
</feature>
<feature type="signal peptide" evidence="2">
    <location>
        <begin position="1"/>
        <end position="30"/>
    </location>
</feature>